<organism evidence="2 3">
    <name type="scientific">Sinanodonta woodiana</name>
    <name type="common">Chinese pond mussel</name>
    <name type="synonym">Anodonta woodiana</name>
    <dbReference type="NCBI Taxonomy" id="1069815"/>
    <lineage>
        <taxon>Eukaryota</taxon>
        <taxon>Metazoa</taxon>
        <taxon>Spiralia</taxon>
        <taxon>Lophotrochozoa</taxon>
        <taxon>Mollusca</taxon>
        <taxon>Bivalvia</taxon>
        <taxon>Autobranchia</taxon>
        <taxon>Heteroconchia</taxon>
        <taxon>Palaeoheterodonta</taxon>
        <taxon>Unionida</taxon>
        <taxon>Unionoidea</taxon>
        <taxon>Unionidae</taxon>
        <taxon>Unioninae</taxon>
        <taxon>Sinanodonta</taxon>
    </lineage>
</organism>
<feature type="region of interest" description="Disordered" evidence="1">
    <location>
        <begin position="197"/>
        <end position="219"/>
    </location>
</feature>
<dbReference type="GO" id="GO:0006281">
    <property type="term" value="P:DNA repair"/>
    <property type="evidence" value="ECO:0007669"/>
    <property type="project" value="UniProtKB-ARBA"/>
</dbReference>
<evidence type="ECO:0000313" key="3">
    <source>
        <dbReference type="Proteomes" id="UP001634394"/>
    </source>
</evidence>
<evidence type="ECO:0008006" key="4">
    <source>
        <dbReference type="Google" id="ProtNLM"/>
    </source>
</evidence>
<dbReference type="PANTHER" id="PTHR47526">
    <property type="entry name" value="ATP-DEPENDENT DNA HELICASE"/>
    <property type="match status" value="1"/>
</dbReference>
<evidence type="ECO:0000313" key="2">
    <source>
        <dbReference type="EMBL" id="KAL3886091.1"/>
    </source>
</evidence>
<keyword evidence="3" id="KW-1185">Reference proteome</keyword>
<comment type="caution">
    <text evidence="2">The sequence shown here is derived from an EMBL/GenBank/DDBJ whole genome shotgun (WGS) entry which is preliminary data.</text>
</comment>
<evidence type="ECO:0000256" key="1">
    <source>
        <dbReference type="SAM" id="MobiDB-lite"/>
    </source>
</evidence>
<dbReference type="InterPro" id="IPR011604">
    <property type="entry name" value="PDDEXK-like_dom_sf"/>
</dbReference>
<dbReference type="CDD" id="cd22343">
    <property type="entry name" value="PDDEXK_lambda_exonuclease-like"/>
    <property type="match status" value="1"/>
</dbReference>
<dbReference type="InterPro" id="IPR011335">
    <property type="entry name" value="Restrct_endonuc-II-like"/>
</dbReference>
<dbReference type="EMBL" id="JBJQND010000002">
    <property type="protein sequence ID" value="KAL3886091.1"/>
    <property type="molecule type" value="Genomic_DNA"/>
</dbReference>
<proteinExistence type="predicted"/>
<name>A0ABD3XKD1_SINWO</name>
<sequence>MDTNKAVNKTGHLEHLSVKCLNTYVRDRGAHLSRNKAELLKRAKGVADLGIQTLREINLRDNGTCNVEDIPHVSENDLYNYLVLNRRRTFDAESMKAKRQPKARVFYEDRHVHDIKFHPLSKDCTHGFVKCKVIPSLLTLTESKEPDYDVWISLSNETGNVYSAGCTCSAGEGESCNLVAGLLYALVDISSKKKDGLNSPTSDACKWSKPRSRKLGPNKSQDLTFKKLKFSKECSLSLETKSQAKPIVNIIPDLPIEPVDVMEFKHKVQKLHNIDHMHYDKADLQSDKCIQYFNDYFASLHCKKARQTTQNWFAAYTGRITSSKCGRVCKLKKTTYLNSNLREVMGYTKFDIDSVRWGRTHEQAAKHLYQVKSKIIHTYIIVIESGLWLIEVKCPFKFRDMTPLEEAKDPSFCCQVIGGELKLNKICERKWCDFVIWTLKGYNVERILCDDNFWILMLDKLNSFYLKAIIPELFSQRIKRGMSL</sequence>
<dbReference type="PANTHER" id="PTHR47526:SF3">
    <property type="entry name" value="PHD-TYPE DOMAIN-CONTAINING PROTEIN"/>
    <property type="match status" value="1"/>
</dbReference>
<reference evidence="2 3" key="1">
    <citation type="submission" date="2024-11" db="EMBL/GenBank/DDBJ databases">
        <title>Chromosome-level genome assembly of the freshwater bivalve Anodonta woodiana.</title>
        <authorList>
            <person name="Chen X."/>
        </authorList>
    </citation>
    <scope>NUCLEOTIDE SEQUENCE [LARGE SCALE GENOMIC DNA]</scope>
    <source>
        <strain evidence="2">MN2024</strain>
        <tissue evidence="2">Gills</tissue>
    </source>
</reference>
<dbReference type="AlphaFoldDB" id="A0ABD3XKD1"/>
<dbReference type="SUPFAM" id="SSF52980">
    <property type="entry name" value="Restriction endonuclease-like"/>
    <property type="match status" value="1"/>
</dbReference>
<gene>
    <name evidence="2" type="ORF">ACJMK2_026114</name>
</gene>
<dbReference type="Proteomes" id="UP001634394">
    <property type="component" value="Unassembled WGS sequence"/>
</dbReference>
<protein>
    <recommendedName>
        <fullName evidence="4">SWIM-type domain-containing protein</fullName>
    </recommendedName>
</protein>
<dbReference type="Gene3D" id="3.90.320.10">
    <property type="match status" value="1"/>
</dbReference>
<accession>A0ABD3XKD1</accession>